<evidence type="ECO:0000313" key="2">
    <source>
        <dbReference type="EMBL" id="KFO25856.1"/>
    </source>
</evidence>
<organism evidence="2 3">
    <name type="scientific">Fukomys damarensis</name>
    <name type="common">Damaraland mole rat</name>
    <name type="synonym">Cryptomys damarensis</name>
    <dbReference type="NCBI Taxonomy" id="885580"/>
    <lineage>
        <taxon>Eukaryota</taxon>
        <taxon>Metazoa</taxon>
        <taxon>Chordata</taxon>
        <taxon>Craniata</taxon>
        <taxon>Vertebrata</taxon>
        <taxon>Euteleostomi</taxon>
        <taxon>Mammalia</taxon>
        <taxon>Eutheria</taxon>
        <taxon>Euarchontoglires</taxon>
        <taxon>Glires</taxon>
        <taxon>Rodentia</taxon>
        <taxon>Hystricomorpha</taxon>
        <taxon>Bathyergidae</taxon>
        <taxon>Fukomys</taxon>
    </lineage>
</organism>
<keyword evidence="3" id="KW-1185">Reference proteome</keyword>
<evidence type="ECO:0000313" key="3">
    <source>
        <dbReference type="Proteomes" id="UP000028990"/>
    </source>
</evidence>
<feature type="region of interest" description="Disordered" evidence="1">
    <location>
        <begin position="150"/>
        <end position="219"/>
    </location>
</feature>
<accession>A0A091DST7</accession>
<evidence type="ECO:0000256" key="1">
    <source>
        <dbReference type="SAM" id="MobiDB-lite"/>
    </source>
</evidence>
<name>A0A091DST7_FUKDA</name>
<protein>
    <submittedName>
        <fullName evidence="2">Uncharacterized protein</fullName>
    </submittedName>
</protein>
<reference evidence="2 3" key="1">
    <citation type="submission" date="2013-11" db="EMBL/GenBank/DDBJ databases">
        <title>The Damaraland mole rat (Fukomys damarensis) genome and evolution of African mole rats.</title>
        <authorList>
            <person name="Gladyshev V.N."/>
            <person name="Fang X."/>
        </authorList>
    </citation>
    <scope>NUCLEOTIDE SEQUENCE [LARGE SCALE GENOMIC DNA]</scope>
    <source>
        <tissue evidence="2">Liver</tissue>
    </source>
</reference>
<proteinExistence type="predicted"/>
<sequence length="219" mass="23806">MTAQTPDLVVNLMGLVNSPTNMSREPAVHFCDLCHRRRCGSQSTLTQSPPFFNTSVIGNAAIYCMNGQEERIITVTAAEKLAEQLALGHGRRRWQLTCTRARTRTRGRCALQAGPSRGREHARRCPPGSCALQGQQLQKTEGSLPLTAGAASERSSAIQTAVPEPEEKQQRGADVTGKIRTARSQSDAAVRGFRELNPPDFITSPQGQKSPWTLGRGGR</sequence>
<gene>
    <name evidence="2" type="ORF">H920_12774</name>
</gene>
<dbReference type="EMBL" id="KN123330">
    <property type="protein sequence ID" value="KFO25856.1"/>
    <property type="molecule type" value="Genomic_DNA"/>
</dbReference>
<feature type="region of interest" description="Disordered" evidence="1">
    <location>
        <begin position="112"/>
        <end position="137"/>
    </location>
</feature>
<dbReference type="AlphaFoldDB" id="A0A091DST7"/>
<dbReference type="Proteomes" id="UP000028990">
    <property type="component" value="Unassembled WGS sequence"/>
</dbReference>